<dbReference type="InterPro" id="IPR002792">
    <property type="entry name" value="TRAM_dom"/>
</dbReference>
<evidence type="ECO:0000256" key="2">
    <source>
        <dbReference type="ARBA" id="ARBA00003234"/>
    </source>
</evidence>
<dbReference type="SFLD" id="SFLDS00029">
    <property type="entry name" value="Radical_SAM"/>
    <property type="match status" value="1"/>
</dbReference>
<evidence type="ECO:0000256" key="8">
    <source>
        <dbReference type="ARBA" id="ARBA00023004"/>
    </source>
</evidence>
<dbReference type="Pfam" id="PF01938">
    <property type="entry name" value="TRAM"/>
    <property type="match status" value="1"/>
</dbReference>
<dbReference type="InterPro" id="IPR038135">
    <property type="entry name" value="Methylthiotransferase_N_sf"/>
</dbReference>
<dbReference type="SFLD" id="SFLDG01061">
    <property type="entry name" value="methylthiotransferase"/>
    <property type="match status" value="1"/>
</dbReference>
<sequence length="432" mass="48044">MNQHDSELIEGQLRDYGLVAASDASDADLVILNTCSVRERPVHKIVSRIGALEKMLNPPIIGVCGCVAQQEGTELLKRSPSVGFVLGPGKIASVGEAVRAVEKGQREVLIGFDAERDHNYHSIFRKSSTRGMVTVVEGCNEFCTFCIVPYTRGRELSRALPDVVEEVRHLASTGLKEVELLGQTINAYKCPETGSDFADLLTEVASVPGLARVRYVTSHPRHFNPRLIDVLADNPKVSRYLHLPFQSGANEILDRMHRRYTREEYLELIVNLRNVVPDINLSTDVIVGFPGETEEYFQHTLDLLQEIRFGQVFAFAFSPRPHTPAARYVDQVDEATKMERLHRLFALTEQISSELNQKLVGRDIPVLIDGDSRRDPNHWQGRGEDNRVVNFAKCGREGVGDIVDVRITRAGAHSLVGERTSGDGRLPVFGAA</sequence>
<name>A0A8J7C3Q8_9BACT</name>
<dbReference type="InterPro" id="IPR006638">
    <property type="entry name" value="Elp3/MiaA/NifB-like_rSAM"/>
</dbReference>
<proteinExistence type="predicted"/>
<evidence type="ECO:0000256" key="10">
    <source>
        <dbReference type="ARBA" id="ARBA00033765"/>
    </source>
</evidence>
<dbReference type="InterPro" id="IPR005839">
    <property type="entry name" value="Methylthiotransferase"/>
</dbReference>
<dbReference type="CDD" id="cd01335">
    <property type="entry name" value="Radical_SAM"/>
    <property type="match status" value="1"/>
</dbReference>
<keyword evidence="4" id="KW-0963">Cytoplasm</keyword>
<dbReference type="GO" id="GO:0035597">
    <property type="term" value="F:tRNA-2-methylthio-N(6)-dimethylallyladenosine(37) synthase activity"/>
    <property type="evidence" value="ECO:0007669"/>
    <property type="project" value="UniProtKB-EC"/>
</dbReference>
<dbReference type="InterPro" id="IPR023404">
    <property type="entry name" value="rSAM_horseshoe"/>
</dbReference>
<evidence type="ECO:0000256" key="1">
    <source>
        <dbReference type="ARBA" id="ARBA00001966"/>
    </source>
</evidence>
<dbReference type="NCBIfam" id="TIGR00089">
    <property type="entry name" value="MiaB/RimO family radical SAM methylthiotransferase"/>
    <property type="match status" value="1"/>
</dbReference>
<dbReference type="SMART" id="SM00729">
    <property type="entry name" value="Elp3"/>
    <property type="match status" value="1"/>
</dbReference>
<keyword evidence="6" id="KW-0949">S-adenosyl-L-methionine</keyword>
<dbReference type="Gene3D" id="3.40.50.12160">
    <property type="entry name" value="Methylthiotransferase, N-terminal domain"/>
    <property type="match status" value="1"/>
</dbReference>
<feature type="domain" description="Radical SAM core" evidence="13">
    <location>
        <begin position="125"/>
        <end position="354"/>
    </location>
</feature>
<evidence type="ECO:0000256" key="7">
    <source>
        <dbReference type="ARBA" id="ARBA00022723"/>
    </source>
</evidence>
<dbReference type="SUPFAM" id="SSF102114">
    <property type="entry name" value="Radical SAM enzymes"/>
    <property type="match status" value="1"/>
</dbReference>
<dbReference type="AlphaFoldDB" id="A0A8J7C3Q8"/>
<dbReference type="Gene3D" id="3.80.30.20">
    <property type="entry name" value="tm_1862 like domain"/>
    <property type="match status" value="1"/>
</dbReference>
<dbReference type="NCBIfam" id="TIGR01574">
    <property type="entry name" value="miaB-methiolase"/>
    <property type="match status" value="1"/>
</dbReference>
<comment type="function">
    <text evidence="2">Catalyzes the methylthiolation of N6-(dimethylallyl)adenosine (i(6)A), leading to the formation of 2-methylthio-N6-(dimethylallyl)adenosine (ms(2)i(6)A) at position 37 in tRNAs that read codons beginning with uridine.</text>
</comment>
<evidence type="ECO:0000259" key="12">
    <source>
        <dbReference type="PROSITE" id="PS51449"/>
    </source>
</evidence>
<dbReference type="SFLD" id="SFLDG01082">
    <property type="entry name" value="B12-binding_domain_containing"/>
    <property type="match status" value="1"/>
</dbReference>
<evidence type="ECO:0000259" key="13">
    <source>
        <dbReference type="PROSITE" id="PS51918"/>
    </source>
</evidence>
<evidence type="ECO:0000256" key="5">
    <source>
        <dbReference type="ARBA" id="ARBA00022679"/>
    </source>
</evidence>
<organism evidence="14 15">
    <name type="scientific">Candidatus Sulfomarinibacter kjeldsenii</name>
    <dbReference type="NCBI Taxonomy" id="2885994"/>
    <lineage>
        <taxon>Bacteria</taxon>
        <taxon>Pseudomonadati</taxon>
        <taxon>Acidobacteriota</taxon>
        <taxon>Thermoanaerobaculia</taxon>
        <taxon>Thermoanaerobaculales</taxon>
        <taxon>Candidatus Sulfomarinibacteraceae</taxon>
        <taxon>Candidatus Sulfomarinibacter</taxon>
    </lineage>
</organism>
<evidence type="ECO:0000256" key="6">
    <source>
        <dbReference type="ARBA" id="ARBA00022691"/>
    </source>
</evidence>
<keyword evidence="8" id="KW-0408">Iron</keyword>
<dbReference type="Proteomes" id="UP000598633">
    <property type="component" value="Unassembled WGS sequence"/>
</dbReference>
<evidence type="ECO:0000313" key="14">
    <source>
        <dbReference type="EMBL" id="MBD3871235.1"/>
    </source>
</evidence>
<gene>
    <name evidence="14" type="primary">miaB</name>
    <name evidence="14" type="ORF">IFJ97_07750</name>
</gene>
<comment type="cofactor">
    <cofactor evidence="1">
        <name>[4Fe-4S] cluster</name>
        <dbReference type="ChEBI" id="CHEBI:49883"/>
    </cofactor>
</comment>
<dbReference type="GO" id="GO:0051539">
    <property type="term" value="F:4 iron, 4 sulfur cluster binding"/>
    <property type="evidence" value="ECO:0007669"/>
    <property type="project" value="UniProtKB-KW"/>
</dbReference>
<protein>
    <recommendedName>
        <fullName evidence="10">tRNA-2-methylthio-N(6)-dimethylallyladenosine synthase</fullName>
        <ecNumber evidence="10">2.8.4.3</ecNumber>
    </recommendedName>
</protein>
<dbReference type="PANTHER" id="PTHR43020:SF2">
    <property type="entry name" value="MITOCHONDRIAL TRNA METHYLTHIOTRANSFERASE CDK5RAP1"/>
    <property type="match status" value="1"/>
</dbReference>
<feature type="domain" description="MTTase N-terminal" evidence="12">
    <location>
        <begin position="1"/>
        <end position="103"/>
    </location>
</feature>
<dbReference type="GO" id="GO:0046872">
    <property type="term" value="F:metal ion binding"/>
    <property type="evidence" value="ECO:0007669"/>
    <property type="project" value="UniProtKB-KW"/>
</dbReference>
<dbReference type="Pfam" id="PF00919">
    <property type="entry name" value="UPF0004"/>
    <property type="match status" value="1"/>
</dbReference>
<dbReference type="PROSITE" id="PS51918">
    <property type="entry name" value="RADICAL_SAM"/>
    <property type="match status" value="1"/>
</dbReference>
<evidence type="ECO:0000256" key="9">
    <source>
        <dbReference type="ARBA" id="ARBA00023014"/>
    </source>
</evidence>
<evidence type="ECO:0000256" key="3">
    <source>
        <dbReference type="ARBA" id="ARBA00022485"/>
    </source>
</evidence>
<dbReference type="Pfam" id="PF04055">
    <property type="entry name" value="Radical_SAM"/>
    <property type="match status" value="1"/>
</dbReference>
<keyword evidence="9" id="KW-0411">Iron-sulfur</keyword>
<dbReference type="PANTHER" id="PTHR43020">
    <property type="entry name" value="CDK5 REGULATORY SUBUNIT-ASSOCIATED PROTEIN 1"/>
    <property type="match status" value="1"/>
</dbReference>
<evidence type="ECO:0000313" key="15">
    <source>
        <dbReference type="Proteomes" id="UP000598633"/>
    </source>
</evidence>
<keyword evidence="5 14" id="KW-0808">Transferase</keyword>
<accession>A0A8J7C3Q8</accession>
<dbReference type="InterPro" id="IPR058240">
    <property type="entry name" value="rSAM_sf"/>
</dbReference>
<evidence type="ECO:0000256" key="4">
    <source>
        <dbReference type="ARBA" id="ARBA00022490"/>
    </source>
</evidence>
<dbReference type="PROSITE" id="PS01278">
    <property type="entry name" value="MTTASE_RADICAL"/>
    <property type="match status" value="1"/>
</dbReference>
<evidence type="ECO:0000259" key="11">
    <source>
        <dbReference type="PROSITE" id="PS50926"/>
    </source>
</evidence>
<feature type="domain" description="TRAM" evidence="11">
    <location>
        <begin position="357"/>
        <end position="421"/>
    </location>
</feature>
<dbReference type="EC" id="2.8.4.3" evidence="10"/>
<dbReference type="FunFam" id="3.80.30.20:FF:000001">
    <property type="entry name" value="tRNA-2-methylthio-N(6)-dimethylallyladenosine synthase 2"/>
    <property type="match status" value="1"/>
</dbReference>
<dbReference type="PROSITE" id="PS50926">
    <property type="entry name" value="TRAM"/>
    <property type="match status" value="1"/>
</dbReference>
<comment type="caution">
    <text evidence="14">The sequence shown here is derived from an EMBL/GenBank/DDBJ whole genome shotgun (WGS) entry which is preliminary data.</text>
</comment>
<dbReference type="InterPro" id="IPR020612">
    <property type="entry name" value="Methylthiotransferase_CS"/>
</dbReference>
<dbReference type="InterPro" id="IPR013848">
    <property type="entry name" value="Methylthiotransferase_N"/>
</dbReference>
<keyword evidence="7" id="KW-0479">Metal-binding</keyword>
<dbReference type="GO" id="GO:0005829">
    <property type="term" value="C:cytosol"/>
    <property type="evidence" value="ECO:0007669"/>
    <property type="project" value="TreeGrafter"/>
</dbReference>
<dbReference type="InterPro" id="IPR007197">
    <property type="entry name" value="rSAM"/>
</dbReference>
<reference evidence="14 15" key="1">
    <citation type="submission" date="2020-08" db="EMBL/GenBank/DDBJ databases">
        <title>Acidobacteriota in marine sediments use diverse sulfur dissimilation pathways.</title>
        <authorList>
            <person name="Wasmund K."/>
        </authorList>
    </citation>
    <scope>NUCLEOTIDE SEQUENCE [LARGE SCALE GENOMIC DNA]</scope>
    <source>
        <strain evidence="14">MAG AM3-A</strain>
    </source>
</reference>
<keyword evidence="3" id="KW-0004">4Fe-4S</keyword>
<dbReference type="PROSITE" id="PS51449">
    <property type="entry name" value="MTTASE_N"/>
    <property type="match status" value="1"/>
</dbReference>
<dbReference type="EMBL" id="JACXWA010000121">
    <property type="protein sequence ID" value="MBD3871235.1"/>
    <property type="molecule type" value="Genomic_DNA"/>
</dbReference>